<keyword evidence="2" id="KW-0472">Membrane</keyword>
<dbReference type="PANTHER" id="PTHR33640:SF8">
    <property type="entry name" value="TRANSMEMBRANE PROTEIN"/>
    <property type="match status" value="1"/>
</dbReference>
<feature type="transmembrane region" description="Helical" evidence="2">
    <location>
        <begin position="29"/>
        <end position="51"/>
    </location>
</feature>
<name>A0AAV0GY33_9ROSI</name>
<feature type="transmembrane region" description="Helical" evidence="2">
    <location>
        <begin position="63"/>
        <end position="86"/>
    </location>
</feature>
<keyword evidence="2" id="KW-0812">Transmembrane</keyword>
<gene>
    <name evidence="3" type="ORF">LITE_LOCUS1487</name>
</gene>
<evidence type="ECO:0000256" key="1">
    <source>
        <dbReference type="SAM" id="MobiDB-lite"/>
    </source>
</evidence>
<dbReference type="Proteomes" id="UP001154282">
    <property type="component" value="Unassembled WGS sequence"/>
</dbReference>
<feature type="region of interest" description="Disordered" evidence="1">
    <location>
        <begin position="185"/>
        <end position="218"/>
    </location>
</feature>
<evidence type="ECO:0000256" key="2">
    <source>
        <dbReference type="SAM" id="Phobius"/>
    </source>
</evidence>
<protein>
    <recommendedName>
        <fullName evidence="5">DUF4408 domain-containing protein</fullName>
    </recommendedName>
</protein>
<evidence type="ECO:0000313" key="4">
    <source>
        <dbReference type="Proteomes" id="UP001154282"/>
    </source>
</evidence>
<dbReference type="AlphaFoldDB" id="A0AAV0GY33"/>
<dbReference type="PANTHER" id="PTHR33640">
    <property type="entry name" value="TRANSMEMBRANE PROTEIN"/>
    <property type="match status" value="1"/>
</dbReference>
<feature type="region of interest" description="Disordered" evidence="1">
    <location>
        <begin position="115"/>
        <end position="147"/>
    </location>
</feature>
<evidence type="ECO:0000313" key="3">
    <source>
        <dbReference type="EMBL" id="CAI0377527.1"/>
    </source>
</evidence>
<evidence type="ECO:0008006" key="5">
    <source>
        <dbReference type="Google" id="ProtNLM"/>
    </source>
</evidence>
<reference evidence="3" key="1">
    <citation type="submission" date="2022-08" db="EMBL/GenBank/DDBJ databases">
        <authorList>
            <person name="Gutierrez-Valencia J."/>
        </authorList>
    </citation>
    <scope>NUCLEOTIDE SEQUENCE</scope>
</reference>
<keyword evidence="4" id="KW-1185">Reference proteome</keyword>
<comment type="caution">
    <text evidence="3">The sequence shown here is derived from an EMBL/GenBank/DDBJ whole genome shotgun (WGS) entry which is preliminary data.</text>
</comment>
<sequence>MDSFNITNIKAVKAKAIRKHRKIEKITNMFRLLEILVVLAVVSRFSVHLPFAAKISGDYIKDVVLALASPRFVFVVGNVIVIVLFTKSGQFPGQDRKGKKSTKADLYQEFVEMSGKVPQQPSPVEQRVETEHRRKQSKSTEIVVREEGSSPASLGIVKSYERSQSEKLPATNWIVSKPEKELKRSVTEKFNDRRSNGCGEEVKTKKKEKGSFPEDKMSSEEFKSTIEAFIERQKRFRRDEEVSVFVG</sequence>
<proteinExistence type="predicted"/>
<keyword evidence="2" id="KW-1133">Transmembrane helix</keyword>
<dbReference type="EMBL" id="CAMGYJ010000002">
    <property type="protein sequence ID" value="CAI0377527.1"/>
    <property type="molecule type" value="Genomic_DNA"/>
</dbReference>
<organism evidence="3 4">
    <name type="scientific">Linum tenue</name>
    <dbReference type="NCBI Taxonomy" id="586396"/>
    <lineage>
        <taxon>Eukaryota</taxon>
        <taxon>Viridiplantae</taxon>
        <taxon>Streptophyta</taxon>
        <taxon>Embryophyta</taxon>
        <taxon>Tracheophyta</taxon>
        <taxon>Spermatophyta</taxon>
        <taxon>Magnoliopsida</taxon>
        <taxon>eudicotyledons</taxon>
        <taxon>Gunneridae</taxon>
        <taxon>Pentapetalae</taxon>
        <taxon>rosids</taxon>
        <taxon>fabids</taxon>
        <taxon>Malpighiales</taxon>
        <taxon>Linaceae</taxon>
        <taxon>Linum</taxon>
    </lineage>
</organism>
<accession>A0AAV0GY33</accession>